<dbReference type="RefSeq" id="WP_054722064.1">
    <property type="nucleotide sequence ID" value="NZ_AZDJ01000032.1"/>
</dbReference>
<dbReference type="PATRIC" id="fig|1291734.4.peg.595"/>
<dbReference type="OrthoDB" id="6505030at2"/>
<feature type="domain" description="PTS EIIB type-2" evidence="2">
    <location>
        <begin position="4"/>
        <end position="96"/>
    </location>
</feature>
<evidence type="ECO:0000256" key="1">
    <source>
        <dbReference type="ARBA" id="ARBA00022679"/>
    </source>
</evidence>
<dbReference type="AlphaFoldDB" id="A0A0R1JGV4"/>
<dbReference type="STRING" id="1291734.FD02_GL000580"/>
<keyword evidence="4" id="KW-1185">Reference proteome</keyword>
<name>A0A0R1JGV4_9LACO</name>
<dbReference type="InterPro" id="IPR013011">
    <property type="entry name" value="PTS_EIIB_2"/>
</dbReference>
<accession>A0A0R1JGV4</accession>
<evidence type="ECO:0000259" key="2">
    <source>
        <dbReference type="PROSITE" id="PS51099"/>
    </source>
</evidence>
<dbReference type="InterPro" id="IPR003501">
    <property type="entry name" value="PTS_EIIB_2/3"/>
</dbReference>
<keyword evidence="1" id="KW-0808">Transferase</keyword>
<protein>
    <recommendedName>
        <fullName evidence="2">PTS EIIB type-2 domain-containing protein</fullName>
    </recommendedName>
</protein>
<dbReference type="GO" id="GO:0009401">
    <property type="term" value="P:phosphoenolpyruvate-dependent sugar phosphotransferase system"/>
    <property type="evidence" value="ECO:0007669"/>
    <property type="project" value="InterPro"/>
</dbReference>
<comment type="caution">
    <text evidence="3">The sequence shown here is derived from an EMBL/GenBank/DDBJ whole genome shotgun (WGS) entry which is preliminary data.</text>
</comment>
<organism evidence="3 4">
    <name type="scientific">Lacticaseibacillus nasuensis JCM 17158</name>
    <dbReference type="NCBI Taxonomy" id="1291734"/>
    <lineage>
        <taxon>Bacteria</taxon>
        <taxon>Bacillati</taxon>
        <taxon>Bacillota</taxon>
        <taxon>Bacilli</taxon>
        <taxon>Lactobacillales</taxon>
        <taxon>Lactobacillaceae</taxon>
        <taxon>Lacticaseibacillus</taxon>
    </lineage>
</organism>
<reference evidence="3 4" key="1">
    <citation type="journal article" date="2015" name="Genome Announc.">
        <title>Expanding the biotechnology potential of lactobacilli through comparative genomics of 213 strains and associated genera.</title>
        <authorList>
            <person name="Sun Z."/>
            <person name="Harris H.M."/>
            <person name="McCann A."/>
            <person name="Guo C."/>
            <person name="Argimon S."/>
            <person name="Zhang W."/>
            <person name="Yang X."/>
            <person name="Jeffery I.B."/>
            <person name="Cooney J.C."/>
            <person name="Kagawa T.F."/>
            <person name="Liu W."/>
            <person name="Song Y."/>
            <person name="Salvetti E."/>
            <person name="Wrobel A."/>
            <person name="Rasinkangas P."/>
            <person name="Parkhill J."/>
            <person name="Rea M.C."/>
            <person name="O'Sullivan O."/>
            <person name="Ritari J."/>
            <person name="Douillard F.P."/>
            <person name="Paul Ross R."/>
            <person name="Yang R."/>
            <person name="Briner A.E."/>
            <person name="Felis G.E."/>
            <person name="de Vos W.M."/>
            <person name="Barrangou R."/>
            <person name="Klaenhammer T.R."/>
            <person name="Caufield P.W."/>
            <person name="Cui Y."/>
            <person name="Zhang H."/>
            <person name="O'Toole P.W."/>
        </authorList>
    </citation>
    <scope>NUCLEOTIDE SEQUENCE [LARGE SCALE GENOMIC DNA]</scope>
    <source>
        <strain evidence="3 4">JCM 17158</strain>
    </source>
</reference>
<dbReference type="Pfam" id="PF02302">
    <property type="entry name" value="PTS_IIB"/>
    <property type="match status" value="1"/>
</dbReference>
<dbReference type="Proteomes" id="UP000051804">
    <property type="component" value="Unassembled WGS sequence"/>
</dbReference>
<sequence>MNTKHVLVACGSGIVTSTIVMAKISREIQARGWTGIELTQGTLSDVYAQTADYDLVVTTTPLEAGPDERIISALALLAGDDTAAFFAEFAHYLSLD</sequence>
<evidence type="ECO:0000313" key="4">
    <source>
        <dbReference type="Proteomes" id="UP000051804"/>
    </source>
</evidence>
<dbReference type="SUPFAM" id="SSF52794">
    <property type="entry name" value="PTS system IIB component-like"/>
    <property type="match status" value="1"/>
</dbReference>
<evidence type="ECO:0000313" key="3">
    <source>
        <dbReference type="EMBL" id="KRK70509.1"/>
    </source>
</evidence>
<dbReference type="GO" id="GO:0008982">
    <property type="term" value="F:protein-N(PI)-phosphohistidine-sugar phosphotransferase activity"/>
    <property type="evidence" value="ECO:0007669"/>
    <property type="project" value="InterPro"/>
</dbReference>
<dbReference type="EMBL" id="AZDJ01000032">
    <property type="protein sequence ID" value="KRK70509.1"/>
    <property type="molecule type" value="Genomic_DNA"/>
</dbReference>
<dbReference type="Gene3D" id="3.40.50.2300">
    <property type="match status" value="1"/>
</dbReference>
<gene>
    <name evidence="3" type="ORF">FD02_GL000580</name>
</gene>
<dbReference type="PROSITE" id="PS51099">
    <property type="entry name" value="PTS_EIIB_TYPE_2"/>
    <property type="match status" value="1"/>
</dbReference>
<proteinExistence type="predicted"/>
<dbReference type="InterPro" id="IPR036095">
    <property type="entry name" value="PTS_EIIB-like_sf"/>
</dbReference>